<evidence type="ECO:0000256" key="1">
    <source>
        <dbReference type="ARBA" id="ARBA00007398"/>
    </source>
</evidence>
<protein>
    <recommendedName>
        <fullName evidence="3">Asteroid domain-containing protein</fullName>
    </recommendedName>
</protein>
<evidence type="ECO:0000259" key="3">
    <source>
        <dbReference type="Pfam" id="PF12813"/>
    </source>
</evidence>
<evidence type="ECO:0000313" key="5">
    <source>
        <dbReference type="Proteomes" id="UP001172681"/>
    </source>
</evidence>
<dbReference type="CDD" id="cd18675">
    <property type="entry name" value="PIN_SpAst1-like"/>
    <property type="match status" value="1"/>
</dbReference>
<dbReference type="InterPro" id="IPR039436">
    <property type="entry name" value="Asteroid_dom"/>
</dbReference>
<feature type="region of interest" description="Disordered" evidence="2">
    <location>
        <begin position="663"/>
        <end position="755"/>
    </location>
</feature>
<feature type="compositionally biased region" description="Polar residues" evidence="2">
    <location>
        <begin position="663"/>
        <end position="683"/>
    </location>
</feature>
<reference evidence="4" key="1">
    <citation type="submission" date="2022-10" db="EMBL/GenBank/DDBJ databases">
        <title>Culturing micro-colonial fungi from biological soil crusts in the Mojave desert and describing Neophaeococcomyces mojavensis, and introducing the new genera and species Taxawa tesnikishii.</title>
        <authorList>
            <person name="Kurbessoian T."/>
            <person name="Stajich J.E."/>
        </authorList>
    </citation>
    <scope>NUCLEOTIDE SEQUENCE</scope>
    <source>
        <strain evidence="4">TK_35</strain>
    </source>
</reference>
<sequence>MGIPRLSQDLLPYAERTTLSSASQSSSQQETKPITSLIIDGPSLVYYIYNKLLAYKISNSPTLIAQQPSYEEINQCITRFLLDLDARGVEIQRLFFDGALPVSKREVRLERMEKLRQQLDAYRKTFPDFPSLPTLPDINYDKALWSTAIISSRKLTLPAPPFMVASVIESLQKSGKWRDTVQVVNGEADIFCAMLAKESGGCAILTNDSDMAVHDIGFDGRIVLLHSLEKRITSSSQSSNAAVDGQITALAFNPRQVAERLQVPSLLRFGFERYLDPSLSVSMVKERTRQSDRLDNETLGEEYKVFSEQYEELPSTPTTLLLFPQQQQQQSCIVLNDLDPRTAEVVLCFPDSSPNVYLTPMNEDPSRDSSWSYGSDIRHLAYSLLLLFLRVVQRSSSTSPPSSPTTMTSATPPDTLEGVTEYSRKGQRITSTTLKCLEVSQIQERISTLLQSLPGGGDKTTTTTFVSHSISESKYSTRHPLPAPAPSPPPLLLTWYTFALQSVNEQKLSTGKTPFSTTQVFGLFGLHDDAQTTASTQQPPKKLSWDEMHLLGNMHAVLYSLRILRQLTRYVMVTAAACLSQRGGREGENGGGGGGGDDDDDNNNNISDVLVILPNLLSKLDQMPSIQDLFLDMHDLRRVTSRLNLNIETRNLAVVTNLNTVLKSSPTGKNPSQTPKNRDQVAQSEGMGKQPLVSTLTTPDGDDGDDDGDWEGGGTTITKRGKRNKRKRRSSRADSSNKNKSPNNIFDLLGTLVDG</sequence>
<dbReference type="PANTHER" id="PTHR15665">
    <property type="entry name" value="ASTEROID PROTEIN"/>
    <property type="match status" value="1"/>
</dbReference>
<keyword evidence="5" id="KW-1185">Reference proteome</keyword>
<feature type="region of interest" description="Disordered" evidence="2">
    <location>
        <begin position="396"/>
        <end position="424"/>
    </location>
</feature>
<feature type="region of interest" description="Disordered" evidence="2">
    <location>
        <begin position="582"/>
        <end position="602"/>
    </location>
</feature>
<dbReference type="Gene3D" id="3.40.50.1010">
    <property type="entry name" value="5'-nuclease"/>
    <property type="match status" value="1"/>
</dbReference>
<dbReference type="SUPFAM" id="SSF88723">
    <property type="entry name" value="PIN domain-like"/>
    <property type="match status" value="1"/>
</dbReference>
<dbReference type="AlphaFoldDB" id="A0AA38Y2S6"/>
<organism evidence="4 5">
    <name type="scientific">Knufia peltigerae</name>
    <dbReference type="NCBI Taxonomy" id="1002370"/>
    <lineage>
        <taxon>Eukaryota</taxon>
        <taxon>Fungi</taxon>
        <taxon>Dikarya</taxon>
        <taxon>Ascomycota</taxon>
        <taxon>Pezizomycotina</taxon>
        <taxon>Eurotiomycetes</taxon>
        <taxon>Chaetothyriomycetidae</taxon>
        <taxon>Chaetothyriales</taxon>
        <taxon>Trichomeriaceae</taxon>
        <taxon>Knufia</taxon>
    </lineage>
</organism>
<name>A0AA38Y2S6_9EURO</name>
<accession>A0AA38Y2S6</accession>
<dbReference type="Pfam" id="PF12813">
    <property type="entry name" value="XPG_I_2"/>
    <property type="match status" value="1"/>
</dbReference>
<dbReference type="Proteomes" id="UP001172681">
    <property type="component" value="Unassembled WGS sequence"/>
</dbReference>
<dbReference type="InterPro" id="IPR029060">
    <property type="entry name" value="PIN-like_dom_sf"/>
</dbReference>
<gene>
    <name evidence="4" type="ORF">H2204_007073</name>
</gene>
<proteinExistence type="inferred from homology"/>
<dbReference type="PANTHER" id="PTHR15665:SF1">
    <property type="entry name" value="PROTEIN ASTEROID HOMOLOG 1"/>
    <property type="match status" value="1"/>
</dbReference>
<feature type="compositionally biased region" description="Basic residues" evidence="2">
    <location>
        <begin position="719"/>
        <end position="730"/>
    </location>
</feature>
<feature type="compositionally biased region" description="Low complexity" evidence="2">
    <location>
        <begin position="396"/>
        <end position="413"/>
    </location>
</feature>
<feature type="compositionally biased region" description="Acidic residues" evidence="2">
    <location>
        <begin position="700"/>
        <end position="710"/>
    </location>
</feature>
<evidence type="ECO:0000313" key="4">
    <source>
        <dbReference type="EMBL" id="KAJ9633356.1"/>
    </source>
</evidence>
<evidence type="ECO:0000256" key="2">
    <source>
        <dbReference type="SAM" id="MobiDB-lite"/>
    </source>
</evidence>
<feature type="domain" description="Asteroid" evidence="3">
    <location>
        <begin position="160"/>
        <end position="406"/>
    </location>
</feature>
<dbReference type="InterPro" id="IPR026832">
    <property type="entry name" value="Asteroid"/>
</dbReference>
<dbReference type="EMBL" id="JAPDRN010000047">
    <property type="protein sequence ID" value="KAJ9633356.1"/>
    <property type="molecule type" value="Genomic_DNA"/>
</dbReference>
<comment type="similarity">
    <text evidence="1">Belongs to the asteroid family.</text>
</comment>
<comment type="caution">
    <text evidence="4">The sequence shown here is derived from an EMBL/GenBank/DDBJ whole genome shotgun (WGS) entry which is preliminary data.</text>
</comment>